<dbReference type="GO" id="GO:0031992">
    <property type="term" value="F:energy transducer activity"/>
    <property type="evidence" value="ECO:0007669"/>
    <property type="project" value="TreeGrafter"/>
</dbReference>
<accession>A0A9D7SVQ5</accession>
<dbReference type="Proteomes" id="UP000808337">
    <property type="component" value="Unassembled WGS sequence"/>
</dbReference>
<comment type="caution">
    <text evidence="3">The sequence shown here is derived from an EMBL/GenBank/DDBJ whole genome shotgun (WGS) entry which is preliminary data.</text>
</comment>
<dbReference type="Gene3D" id="3.30.1150.10">
    <property type="match status" value="1"/>
</dbReference>
<dbReference type="GO" id="GO:0098797">
    <property type="term" value="C:plasma membrane protein complex"/>
    <property type="evidence" value="ECO:0007669"/>
    <property type="project" value="TreeGrafter"/>
</dbReference>
<dbReference type="EMBL" id="JADKGY010000029">
    <property type="protein sequence ID" value="MBK9984165.1"/>
    <property type="molecule type" value="Genomic_DNA"/>
</dbReference>
<feature type="domain" description="TonB C-terminal" evidence="2">
    <location>
        <begin position="214"/>
        <end position="272"/>
    </location>
</feature>
<evidence type="ECO:0000259" key="2">
    <source>
        <dbReference type="Pfam" id="PF03544"/>
    </source>
</evidence>
<reference evidence="3 4" key="1">
    <citation type="submission" date="2020-10" db="EMBL/GenBank/DDBJ databases">
        <title>Connecting structure to function with the recovery of over 1000 high-quality activated sludge metagenome-assembled genomes encoding full-length rRNA genes using long-read sequencing.</title>
        <authorList>
            <person name="Singleton C.M."/>
            <person name="Petriglieri F."/>
            <person name="Kristensen J.M."/>
            <person name="Kirkegaard R.H."/>
            <person name="Michaelsen T.Y."/>
            <person name="Andersen M.H."/>
            <person name="Karst S.M."/>
            <person name="Dueholm M.S."/>
            <person name="Nielsen P.H."/>
            <person name="Albertsen M."/>
        </authorList>
    </citation>
    <scope>NUCLEOTIDE SEQUENCE [LARGE SCALE GENOMIC DNA]</scope>
    <source>
        <strain evidence="3">Ribe_18-Q3-R11-54_MAXAC.273</strain>
    </source>
</reference>
<dbReference type="GO" id="GO:0055085">
    <property type="term" value="P:transmembrane transport"/>
    <property type="evidence" value="ECO:0007669"/>
    <property type="project" value="InterPro"/>
</dbReference>
<keyword evidence="1" id="KW-0472">Membrane</keyword>
<feature type="transmembrane region" description="Helical" evidence="1">
    <location>
        <begin position="36"/>
        <end position="57"/>
    </location>
</feature>
<dbReference type="PANTHER" id="PTHR33446:SF2">
    <property type="entry name" value="PROTEIN TONB"/>
    <property type="match status" value="1"/>
</dbReference>
<sequence>METPIWLSKTLNEIVFDGRNKSYGAFVLRRDYDRKMALSVVISIGFFLLIVNMPTIIRNLIGASTEQILVDIPGTEITLVDMNKPVQNIKPPVSSKIKATPPHPKTQIKFIPVSVVPDDNLKDELPPTQQEIKAEIIGTNTTENDINGIDPGLIDEPGEGTGQEVIEEPAVSGPVSIFAVEQKPEFPGGEKAMMKYIQDHLHVSINDINGQLNILIQFIVDKEGNITDVKVIRSSIKSVDREAANMVSGMPRWKPGKQNGKPVRVIMTLPIKIQFQ</sequence>
<evidence type="ECO:0000256" key="1">
    <source>
        <dbReference type="SAM" id="Phobius"/>
    </source>
</evidence>
<evidence type="ECO:0000313" key="4">
    <source>
        <dbReference type="Proteomes" id="UP000808337"/>
    </source>
</evidence>
<keyword evidence="1" id="KW-1133">Transmembrane helix</keyword>
<gene>
    <name evidence="3" type="ORF">IPP15_17650</name>
</gene>
<keyword evidence="1" id="KW-0812">Transmembrane</keyword>
<dbReference type="SUPFAM" id="SSF74653">
    <property type="entry name" value="TolA/TonB C-terminal domain"/>
    <property type="match status" value="1"/>
</dbReference>
<protein>
    <submittedName>
        <fullName evidence="3">Energy transducer TonB</fullName>
    </submittedName>
</protein>
<dbReference type="InterPro" id="IPR051045">
    <property type="entry name" value="TonB-dependent_transducer"/>
</dbReference>
<organism evidence="3 4">
    <name type="scientific">Candidatus Opimibacter skivensis</name>
    <dbReference type="NCBI Taxonomy" id="2982028"/>
    <lineage>
        <taxon>Bacteria</taxon>
        <taxon>Pseudomonadati</taxon>
        <taxon>Bacteroidota</taxon>
        <taxon>Saprospiria</taxon>
        <taxon>Saprospirales</taxon>
        <taxon>Saprospiraceae</taxon>
        <taxon>Candidatus Opimibacter</taxon>
    </lineage>
</organism>
<dbReference type="PANTHER" id="PTHR33446">
    <property type="entry name" value="PROTEIN TONB-RELATED"/>
    <property type="match status" value="1"/>
</dbReference>
<dbReference type="Pfam" id="PF03544">
    <property type="entry name" value="TonB_C"/>
    <property type="match status" value="1"/>
</dbReference>
<name>A0A9D7SVQ5_9BACT</name>
<proteinExistence type="predicted"/>
<dbReference type="AlphaFoldDB" id="A0A9D7SVQ5"/>
<dbReference type="InterPro" id="IPR037682">
    <property type="entry name" value="TonB_C"/>
</dbReference>
<evidence type="ECO:0000313" key="3">
    <source>
        <dbReference type="EMBL" id="MBK9984165.1"/>
    </source>
</evidence>